<proteinExistence type="predicted"/>
<dbReference type="Proteomes" id="UP000004834">
    <property type="component" value="Unassembled WGS sequence"/>
</dbReference>
<dbReference type="AlphaFoldDB" id="A0AAV3F0S4"/>
<organism evidence="1 2">
    <name type="scientific">Myroides odoratimimus CIP 101113</name>
    <dbReference type="NCBI Taxonomy" id="883154"/>
    <lineage>
        <taxon>Bacteria</taxon>
        <taxon>Pseudomonadati</taxon>
        <taxon>Bacteroidota</taxon>
        <taxon>Flavobacteriia</taxon>
        <taxon>Flavobacteriales</taxon>
        <taxon>Flavobacteriaceae</taxon>
        <taxon>Myroides</taxon>
    </lineage>
</organism>
<dbReference type="PROSITE" id="PS51257">
    <property type="entry name" value="PROKAR_LIPOPROTEIN"/>
    <property type="match status" value="1"/>
</dbReference>
<name>A0AAV3F0S4_9FLAO</name>
<dbReference type="EMBL" id="AGEE01000036">
    <property type="protein sequence ID" value="EHO08806.1"/>
    <property type="molecule type" value="Genomic_DNA"/>
</dbReference>
<accession>A0AAV3F0S4</accession>
<dbReference type="RefSeq" id="WP_006261672.1">
    <property type="nucleotide sequence ID" value="NZ_JH590838.1"/>
</dbReference>
<gene>
    <name evidence="1" type="ORF">HMPREF9715_02590</name>
</gene>
<sequence>MKRNTWILVVLAIVLTSCNIGNTNKIAIEEVKEMEKVMTKDVPYIEAKNYFVLNTIENAKVESLRITSQDHFESYFGTATTMGEQGTPTPIDFKKSFVLALVGQRTERDTSFEINRLVEKGDILELSYTIKQSGENRSFTIHPCLILVVDKTNEKDVRFIAE</sequence>
<comment type="caution">
    <text evidence="1">The sequence shown here is derived from an EMBL/GenBank/DDBJ whole genome shotgun (WGS) entry which is preliminary data.</text>
</comment>
<evidence type="ECO:0008006" key="3">
    <source>
        <dbReference type="Google" id="ProtNLM"/>
    </source>
</evidence>
<reference evidence="1 2" key="1">
    <citation type="submission" date="2011-11" db="EMBL/GenBank/DDBJ databases">
        <title>The Genome Sequence of Myroides odoratimimus CIP 101113.</title>
        <authorList>
            <person name="Earl A."/>
            <person name="Ward D."/>
            <person name="Feldgarden M."/>
            <person name="Gevers D."/>
            <person name="Huys G."/>
            <person name="Young S.K."/>
            <person name="Zeng Q."/>
            <person name="Gargeya S."/>
            <person name="Fitzgerald M."/>
            <person name="Haas B."/>
            <person name="Abouelleil A."/>
            <person name="Alvarado L."/>
            <person name="Arachchi H.M."/>
            <person name="Berlin A."/>
            <person name="Brown A."/>
            <person name="Chapman S.B."/>
            <person name="Chen Z."/>
            <person name="Dunbar C."/>
            <person name="Freedman E."/>
            <person name="Gearin G."/>
            <person name="Goldberg J."/>
            <person name="Griggs A."/>
            <person name="Gujja S."/>
            <person name="Heiman D."/>
            <person name="Howarth C."/>
            <person name="Larson L."/>
            <person name="Lui A."/>
            <person name="MacDonald P.J.P."/>
            <person name="Montmayeur A."/>
            <person name="Murphy C."/>
            <person name="Neiman D."/>
            <person name="Pearson M."/>
            <person name="Priest M."/>
            <person name="Roberts A."/>
            <person name="Saif S."/>
            <person name="Shea T."/>
            <person name="Shenoy N."/>
            <person name="Sisk P."/>
            <person name="Stolte C."/>
            <person name="Sykes S."/>
            <person name="Wortman J."/>
            <person name="Nusbaum C."/>
            <person name="Birren B."/>
        </authorList>
    </citation>
    <scope>NUCLEOTIDE SEQUENCE [LARGE SCALE GENOMIC DNA]</scope>
    <source>
        <strain evidence="1 2">CIP 101113</strain>
    </source>
</reference>
<evidence type="ECO:0000313" key="1">
    <source>
        <dbReference type="EMBL" id="EHO08806.1"/>
    </source>
</evidence>
<evidence type="ECO:0000313" key="2">
    <source>
        <dbReference type="Proteomes" id="UP000004834"/>
    </source>
</evidence>
<protein>
    <recommendedName>
        <fullName evidence="3">Protease complex subunit PrcB family protein</fullName>
    </recommendedName>
</protein>